<evidence type="ECO:0000259" key="1">
    <source>
        <dbReference type="Pfam" id="PF00027"/>
    </source>
</evidence>
<comment type="caution">
    <text evidence="2">The sequence shown here is derived from an EMBL/GenBank/DDBJ whole genome shotgun (WGS) entry which is preliminary data.</text>
</comment>
<name>A0A0A2MUD9_9FLAO</name>
<gene>
    <name evidence="2" type="ORF">Q766_15450</name>
</gene>
<accession>A0A0A2MUD9</accession>
<dbReference type="eggNOG" id="COG0664">
    <property type="taxonomic scope" value="Bacteria"/>
</dbReference>
<dbReference type="InterPro" id="IPR000595">
    <property type="entry name" value="cNMP-bd_dom"/>
</dbReference>
<sequence length="192" mass="22632">MKKYTVQDVFKGVNFSLLELEIAEKAFEEILVKKGDVLLTPGQFVPYQYFVFSGCLRTYFISETGKEYTLQFAIKDWWITDYTAFFTNEKSMFYVDCVTDAVICKISKESMEQLYKEVPQIESFFRVKMERFFGSYQKRILSDLASSAEEKYLRFVKSYPDIEKNIKNYHLASYLGITTESLSRVRHELAKK</sequence>
<feature type="domain" description="Cyclic nucleotide-binding" evidence="1">
    <location>
        <begin position="32"/>
        <end position="116"/>
    </location>
</feature>
<keyword evidence="3" id="KW-1185">Reference proteome</keyword>
<dbReference type="EMBL" id="JRLY01000014">
    <property type="protein sequence ID" value="KGO91840.1"/>
    <property type="molecule type" value="Genomic_DNA"/>
</dbReference>
<dbReference type="Gene3D" id="2.60.120.10">
    <property type="entry name" value="Jelly Rolls"/>
    <property type="match status" value="1"/>
</dbReference>
<dbReference type="AlphaFoldDB" id="A0A0A2MUD9"/>
<dbReference type="Pfam" id="PF00027">
    <property type="entry name" value="cNMP_binding"/>
    <property type="match status" value="1"/>
</dbReference>
<dbReference type="CDD" id="cd00038">
    <property type="entry name" value="CAP_ED"/>
    <property type="match status" value="1"/>
</dbReference>
<dbReference type="InterPro" id="IPR014710">
    <property type="entry name" value="RmlC-like_jellyroll"/>
</dbReference>
<reference evidence="2 3" key="1">
    <citation type="submission" date="2013-09" db="EMBL/GenBank/DDBJ databases">
        <authorList>
            <person name="Zeng Z."/>
            <person name="Chen C."/>
        </authorList>
    </citation>
    <scope>NUCLEOTIDE SEQUENCE [LARGE SCALE GENOMIC DNA]</scope>
    <source>
        <strain evidence="2 3">WB 4.1-42</strain>
    </source>
</reference>
<organism evidence="2 3">
    <name type="scientific">Flavobacterium subsaxonicum WB 4.1-42 = DSM 21790</name>
    <dbReference type="NCBI Taxonomy" id="1121898"/>
    <lineage>
        <taxon>Bacteria</taxon>
        <taxon>Pseudomonadati</taxon>
        <taxon>Bacteroidota</taxon>
        <taxon>Flavobacteriia</taxon>
        <taxon>Flavobacteriales</taxon>
        <taxon>Flavobacteriaceae</taxon>
        <taxon>Flavobacterium</taxon>
    </lineage>
</organism>
<protein>
    <submittedName>
        <fullName evidence="2">Catabolite gene activator protein</fullName>
    </submittedName>
</protein>
<dbReference type="OrthoDB" id="1092431at2"/>
<evidence type="ECO:0000313" key="2">
    <source>
        <dbReference type="EMBL" id="KGO91840.1"/>
    </source>
</evidence>
<proteinExistence type="predicted"/>
<evidence type="ECO:0000313" key="3">
    <source>
        <dbReference type="Proteomes" id="UP000030111"/>
    </source>
</evidence>
<dbReference type="Proteomes" id="UP000030111">
    <property type="component" value="Unassembled WGS sequence"/>
</dbReference>
<dbReference type="InterPro" id="IPR018490">
    <property type="entry name" value="cNMP-bd_dom_sf"/>
</dbReference>
<dbReference type="RefSeq" id="WP_035739066.1">
    <property type="nucleotide sequence ID" value="NZ_JRLY01000014.1"/>
</dbReference>
<dbReference type="STRING" id="1121898.GCA_000422725_00078"/>
<dbReference type="SUPFAM" id="SSF51206">
    <property type="entry name" value="cAMP-binding domain-like"/>
    <property type="match status" value="1"/>
</dbReference>